<protein>
    <submittedName>
        <fullName evidence="3">TadG</fullName>
    </submittedName>
</protein>
<dbReference type="Pfam" id="PF07811">
    <property type="entry name" value="TadE"/>
    <property type="match status" value="1"/>
</dbReference>
<dbReference type="AlphaFoldDB" id="A0A7U9GQY9"/>
<organism evidence="3 4">
    <name type="scientific">Pseudomonas fluorescens R124</name>
    <dbReference type="NCBI Taxonomy" id="743713"/>
    <lineage>
        <taxon>Bacteria</taxon>
        <taxon>Pseudomonadati</taxon>
        <taxon>Pseudomonadota</taxon>
        <taxon>Gammaproteobacteria</taxon>
        <taxon>Pseudomonadales</taxon>
        <taxon>Pseudomonadaceae</taxon>
        <taxon>Pseudomonas</taxon>
    </lineage>
</organism>
<keyword evidence="1" id="KW-0812">Transmembrane</keyword>
<evidence type="ECO:0000313" key="4">
    <source>
        <dbReference type="Proteomes" id="UP000006045"/>
    </source>
</evidence>
<reference evidence="3 4" key="1">
    <citation type="submission" date="2012-08" db="EMBL/GenBank/DDBJ databases">
        <title>The genome of cave-isolated P. fluorescens strain R124 demonstrates phenotypic adaptation to the mineral environment.</title>
        <authorList>
            <person name="Barton M.D."/>
            <person name="Petronio M."/>
            <person name="Giarrizzo J.G."/>
            <person name="Bowling B.V."/>
            <person name="Barton H.A."/>
        </authorList>
    </citation>
    <scope>NUCLEOTIDE SEQUENCE [LARGE SCALE GENOMIC DNA]</scope>
    <source>
        <strain evidence="3 4">R124</strain>
    </source>
</reference>
<sequence>MKTGFRKSQKGAVAIEFALVFVIFFAVFYGLVSYSLPFVMMQSFNEATSEAIRRSVQVDPNTPNYSTVVVNTANAALTQQLSWVPPAFNLVIGVDTNAVYNTGSAYGPNGTLTVSVKYPVSKLNQVIPFLVLPGIGTVPNLPPNLTAISSLQF</sequence>
<dbReference type="Proteomes" id="UP000006045">
    <property type="component" value="Chromosome"/>
</dbReference>
<accession>A0A7U9GQY9</accession>
<dbReference type="OrthoDB" id="5574209at2"/>
<keyword evidence="1" id="KW-0472">Membrane</keyword>
<gene>
    <name evidence="3" type="primary">tadG</name>
    <name evidence="3" type="ORF">I1A_000657</name>
</gene>
<feature type="domain" description="TadE-like" evidence="2">
    <location>
        <begin position="11"/>
        <end position="53"/>
    </location>
</feature>
<dbReference type="InterPro" id="IPR012495">
    <property type="entry name" value="TadE-like_dom"/>
</dbReference>
<proteinExistence type="predicted"/>
<feature type="transmembrane region" description="Helical" evidence="1">
    <location>
        <begin position="12"/>
        <end position="32"/>
    </location>
</feature>
<evidence type="ECO:0000313" key="3">
    <source>
        <dbReference type="EMBL" id="EJZ56349.1"/>
    </source>
</evidence>
<dbReference type="RefSeq" id="WP_003221302.1">
    <property type="nucleotide sequence ID" value="NZ_CM001561.1"/>
</dbReference>
<keyword evidence="1" id="KW-1133">Transmembrane helix</keyword>
<dbReference type="EMBL" id="CM001561">
    <property type="protein sequence ID" value="EJZ56349.1"/>
    <property type="molecule type" value="Genomic_DNA"/>
</dbReference>
<name>A0A7U9GQY9_PSEFL</name>
<evidence type="ECO:0000259" key="2">
    <source>
        <dbReference type="Pfam" id="PF07811"/>
    </source>
</evidence>
<evidence type="ECO:0000256" key="1">
    <source>
        <dbReference type="SAM" id="Phobius"/>
    </source>
</evidence>